<dbReference type="Gene3D" id="2.60.40.1180">
    <property type="entry name" value="Golgi alpha-mannosidase II"/>
    <property type="match status" value="1"/>
</dbReference>
<gene>
    <name evidence="10" type="ORF">BP5553_10136</name>
</gene>
<dbReference type="PANTHER" id="PTHR31776">
    <property type="entry name" value="ALPHA-L-ARABINOFURANOSIDASE 1"/>
    <property type="match status" value="1"/>
</dbReference>
<evidence type="ECO:0000256" key="3">
    <source>
        <dbReference type="ARBA" id="ARBA00007186"/>
    </source>
</evidence>
<dbReference type="Gene3D" id="2.60.120.260">
    <property type="entry name" value="Galactose-binding domain-like"/>
    <property type="match status" value="1"/>
</dbReference>
<evidence type="ECO:0000256" key="2">
    <source>
        <dbReference type="ARBA" id="ARBA00004834"/>
    </source>
</evidence>
<name>A0A370TAI2_9HELO</name>
<evidence type="ECO:0000259" key="9">
    <source>
        <dbReference type="SMART" id="SM00813"/>
    </source>
</evidence>
<accession>A0A370TAI2</accession>
<comment type="pathway">
    <text evidence="2">Glycan metabolism; L-arabinan degradation.</text>
</comment>
<dbReference type="GeneID" id="43602985"/>
<dbReference type="Pfam" id="PF02018">
    <property type="entry name" value="CBM_4_9"/>
    <property type="match status" value="1"/>
</dbReference>
<dbReference type="SUPFAM" id="SSF49785">
    <property type="entry name" value="Galactose-binding domain-like"/>
    <property type="match status" value="1"/>
</dbReference>
<protein>
    <recommendedName>
        <fullName evidence="4">non-reducing end alpha-L-arabinofuranosidase</fullName>
        <ecNumber evidence="4">3.2.1.55</ecNumber>
    </recommendedName>
</protein>
<dbReference type="GO" id="GO:0046556">
    <property type="term" value="F:alpha-L-arabinofuranosidase activity"/>
    <property type="evidence" value="ECO:0007669"/>
    <property type="project" value="UniProtKB-EC"/>
</dbReference>
<evidence type="ECO:0000256" key="1">
    <source>
        <dbReference type="ARBA" id="ARBA00001462"/>
    </source>
</evidence>
<sequence length="639" mass="69245">MLYSSCAVLFATAVHAITVSVSGTGGVTSSPLLYGLMFEDINNSGDGGLYAELIKNRGFQGDSLTAASLSPWTAVGGATLTLQSTSPLSSALPQSVNVKGKANTAIGISNPGYWGIEVKPQTYTGSFYVMGSYSGLFTANLQAASGGKVYAQANITSESKKGSWTKHTFTLKPPSAAPDTNNVFSLSFTPTSSSQTLNFNLISLFPPTYNNRPNGMRPDLMNALKDLNPSFLRLPGGNNLEGGSSGNEWKWEKTLGDLTERPGRTGDWGYYNTDGIGIIEYLLWCQDLDVEPVLGVFAGMNLNGDLVPESSLQTYVQDSLNELEFLMGSASTTYGKKRIALGYPEPFPIKYVEVGNEDNLNNGLASYNSYRFAMFHNAIIEKYPDMKIIASTTEWKPQIGNSIGDAHEYNTPDIFASEFHKFDKVTKEHMTLVGEYAAVQANLRTNTSTDWDAPFVDHPWWIGAVSEAIYELGAERNSDRVIGLSYAPLLQNMDSHQWHPDLISFNADTSKTTLSTSYERIKLFSNNRFTAVLPMTSSAAFGPAYYVAGINDDTDMYIFKAAVYNTTSEVPFTLSFPGTTEGRTARLTLLTAPGGAYAMNTFGGPNAVDTNVSTITASGSGFSFSLPQWSIAVLTTGRR</sequence>
<dbReference type="Proteomes" id="UP000254866">
    <property type="component" value="Unassembled WGS sequence"/>
</dbReference>
<evidence type="ECO:0000256" key="8">
    <source>
        <dbReference type="SAM" id="SignalP"/>
    </source>
</evidence>
<evidence type="ECO:0000313" key="10">
    <source>
        <dbReference type="EMBL" id="RDL30791.1"/>
    </source>
</evidence>
<feature type="signal peptide" evidence="8">
    <location>
        <begin position="1"/>
        <end position="16"/>
    </location>
</feature>
<comment type="similarity">
    <text evidence="3">Belongs to the glycosyl hydrolase 51 family.</text>
</comment>
<dbReference type="InterPro" id="IPR017853">
    <property type="entry name" value="GH"/>
</dbReference>
<keyword evidence="11" id="KW-1185">Reference proteome</keyword>
<organism evidence="10 11">
    <name type="scientific">Venustampulla echinocandica</name>
    <dbReference type="NCBI Taxonomy" id="2656787"/>
    <lineage>
        <taxon>Eukaryota</taxon>
        <taxon>Fungi</taxon>
        <taxon>Dikarya</taxon>
        <taxon>Ascomycota</taxon>
        <taxon>Pezizomycotina</taxon>
        <taxon>Leotiomycetes</taxon>
        <taxon>Helotiales</taxon>
        <taxon>Pleuroascaceae</taxon>
        <taxon>Venustampulla</taxon>
    </lineage>
</organism>
<keyword evidence="5 8" id="KW-0732">Signal</keyword>
<dbReference type="SMART" id="SM00813">
    <property type="entry name" value="Alpha-L-AF_C"/>
    <property type="match status" value="1"/>
</dbReference>
<feature type="domain" description="Alpha-L-arabinofuranosidase C-terminal" evidence="9">
    <location>
        <begin position="460"/>
        <end position="630"/>
    </location>
</feature>
<proteinExistence type="inferred from homology"/>
<feature type="chain" id="PRO_5016728756" description="non-reducing end alpha-L-arabinofuranosidase" evidence="8">
    <location>
        <begin position="17"/>
        <end position="639"/>
    </location>
</feature>
<comment type="catalytic activity">
    <reaction evidence="1">
        <text>Hydrolysis of terminal non-reducing alpha-L-arabinofuranoside residues in alpha-L-arabinosides.</text>
        <dbReference type="EC" id="3.2.1.55"/>
    </reaction>
</comment>
<dbReference type="STRING" id="2656787.A0A370TAI2"/>
<dbReference type="RefSeq" id="XP_031865167.1">
    <property type="nucleotide sequence ID" value="XM_032018759.1"/>
</dbReference>
<dbReference type="GO" id="GO:0031222">
    <property type="term" value="P:arabinan catabolic process"/>
    <property type="evidence" value="ECO:0007669"/>
    <property type="project" value="UniProtKB-UniPathway"/>
</dbReference>
<dbReference type="EC" id="3.2.1.55" evidence="4"/>
<dbReference type="UniPathway" id="UPA00667"/>
<evidence type="ECO:0000256" key="6">
    <source>
        <dbReference type="ARBA" id="ARBA00022801"/>
    </source>
</evidence>
<dbReference type="InterPro" id="IPR003305">
    <property type="entry name" value="CenC_carb-bd"/>
</dbReference>
<evidence type="ECO:0000256" key="4">
    <source>
        <dbReference type="ARBA" id="ARBA00012670"/>
    </source>
</evidence>
<evidence type="ECO:0000256" key="5">
    <source>
        <dbReference type="ARBA" id="ARBA00022729"/>
    </source>
</evidence>
<dbReference type="EMBL" id="NPIC01000014">
    <property type="protein sequence ID" value="RDL30791.1"/>
    <property type="molecule type" value="Genomic_DNA"/>
</dbReference>
<dbReference type="Pfam" id="PF06964">
    <property type="entry name" value="Alpha-L-AF_C"/>
    <property type="match status" value="1"/>
</dbReference>
<keyword evidence="6" id="KW-0378">Hydrolase</keyword>
<dbReference type="Pfam" id="PF22848">
    <property type="entry name" value="ASD1_dom"/>
    <property type="match status" value="1"/>
</dbReference>
<dbReference type="AlphaFoldDB" id="A0A370TAI2"/>
<keyword evidence="7" id="KW-0325">Glycoprotein</keyword>
<dbReference type="InterPro" id="IPR055235">
    <property type="entry name" value="ASD1_cat"/>
</dbReference>
<dbReference type="PANTHER" id="PTHR31776:SF0">
    <property type="entry name" value="ALPHA-L-ARABINOFURANOSIDASE 1"/>
    <property type="match status" value="1"/>
</dbReference>
<dbReference type="Gene3D" id="3.20.20.80">
    <property type="entry name" value="Glycosidases"/>
    <property type="match status" value="1"/>
</dbReference>
<dbReference type="InterPro" id="IPR013780">
    <property type="entry name" value="Glyco_hydro_b"/>
</dbReference>
<evidence type="ECO:0000256" key="7">
    <source>
        <dbReference type="ARBA" id="ARBA00023180"/>
    </source>
</evidence>
<reference evidence="10 11" key="1">
    <citation type="journal article" date="2018" name="IMA Fungus">
        <title>IMA Genome-F 9: Draft genome sequence of Annulohypoxylon stygium, Aspergillus mulundensis, Berkeleyomyces basicola (syn. Thielaviopsis basicola), Ceratocystis smalleyi, two Cercospora beticola strains, Coleophoma cylindrospora, Fusarium fracticaudum, Phialophora cf. hyalina, and Morchella septimelata.</title>
        <authorList>
            <person name="Wingfield B.D."/>
            <person name="Bills G.F."/>
            <person name="Dong Y."/>
            <person name="Huang W."/>
            <person name="Nel W.J."/>
            <person name="Swalarsk-Parry B.S."/>
            <person name="Vaghefi N."/>
            <person name="Wilken P.M."/>
            <person name="An Z."/>
            <person name="de Beer Z.W."/>
            <person name="De Vos L."/>
            <person name="Chen L."/>
            <person name="Duong T.A."/>
            <person name="Gao Y."/>
            <person name="Hammerbacher A."/>
            <person name="Kikkert J.R."/>
            <person name="Li Y."/>
            <person name="Li H."/>
            <person name="Li K."/>
            <person name="Li Q."/>
            <person name="Liu X."/>
            <person name="Ma X."/>
            <person name="Naidoo K."/>
            <person name="Pethybridge S.J."/>
            <person name="Sun J."/>
            <person name="Steenkamp E.T."/>
            <person name="van der Nest M.A."/>
            <person name="van Wyk S."/>
            <person name="Wingfield M.J."/>
            <person name="Xiong C."/>
            <person name="Yue Q."/>
            <person name="Zhang X."/>
        </authorList>
    </citation>
    <scope>NUCLEOTIDE SEQUENCE [LARGE SCALE GENOMIC DNA]</scope>
    <source>
        <strain evidence="10 11">BP 5553</strain>
    </source>
</reference>
<dbReference type="GO" id="GO:0046373">
    <property type="term" value="P:L-arabinose metabolic process"/>
    <property type="evidence" value="ECO:0007669"/>
    <property type="project" value="InterPro"/>
</dbReference>
<dbReference type="OrthoDB" id="406864at2759"/>
<dbReference type="InterPro" id="IPR051563">
    <property type="entry name" value="Glycosyl_Hydrolase_51"/>
</dbReference>
<dbReference type="InterPro" id="IPR010720">
    <property type="entry name" value="Alpha-L-AF_C"/>
</dbReference>
<dbReference type="SUPFAM" id="SSF51445">
    <property type="entry name" value="(Trans)glycosidases"/>
    <property type="match status" value="1"/>
</dbReference>
<dbReference type="InterPro" id="IPR008979">
    <property type="entry name" value="Galactose-bd-like_sf"/>
</dbReference>
<comment type="caution">
    <text evidence="10">The sequence shown here is derived from an EMBL/GenBank/DDBJ whole genome shotgun (WGS) entry which is preliminary data.</text>
</comment>
<evidence type="ECO:0000313" key="11">
    <source>
        <dbReference type="Proteomes" id="UP000254866"/>
    </source>
</evidence>